<accession>A0AAD7HJT5</accession>
<evidence type="ECO:0000313" key="3">
    <source>
        <dbReference type="Proteomes" id="UP001215598"/>
    </source>
</evidence>
<name>A0AAD7HJT5_9AGAR</name>
<sequence>MLGPRSRPYRKAAYLTRYPRPTFKNDYQAFKAFLLTSKTPFKRPLKTSPGIPDSARPQFMDSKPPSKQARISSSCRREGDRPGAVLRCASFLTIRFLSLISPLRFYRAQPPARVTLSVSRLEVPPATVPIHGEVPSPTVSIPSIVILFHAGRYRVLWSFGGELQLST</sequence>
<protein>
    <submittedName>
        <fullName evidence="2">Uncharacterized protein</fullName>
    </submittedName>
</protein>
<dbReference type="Proteomes" id="UP001215598">
    <property type="component" value="Unassembled WGS sequence"/>
</dbReference>
<dbReference type="AlphaFoldDB" id="A0AAD7HJT5"/>
<evidence type="ECO:0000313" key="2">
    <source>
        <dbReference type="EMBL" id="KAJ7722183.1"/>
    </source>
</evidence>
<organism evidence="2 3">
    <name type="scientific">Mycena metata</name>
    <dbReference type="NCBI Taxonomy" id="1033252"/>
    <lineage>
        <taxon>Eukaryota</taxon>
        <taxon>Fungi</taxon>
        <taxon>Dikarya</taxon>
        <taxon>Basidiomycota</taxon>
        <taxon>Agaricomycotina</taxon>
        <taxon>Agaricomycetes</taxon>
        <taxon>Agaricomycetidae</taxon>
        <taxon>Agaricales</taxon>
        <taxon>Marasmiineae</taxon>
        <taxon>Mycenaceae</taxon>
        <taxon>Mycena</taxon>
    </lineage>
</organism>
<gene>
    <name evidence="2" type="ORF">B0H16DRAFT_1600863</name>
</gene>
<keyword evidence="3" id="KW-1185">Reference proteome</keyword>
<proteinExistence type="predicted"/>
<feature type="region of interest" description="Disordered" evidence="1">
    <location>
        <begin position="44"/>
        <end position="80"/>
    </location>
</feature>
<dbReference type="EMBL" id="JARKIB010000222">
    <property type="protein sequence ID" value="KAJ7722183.1"/>
    <property type="molecule type" value="Genomic_DNA"/>
</dbReference>
<comment type="caution">
    <text evidence="2">The sequence shown here is derived from an EMBL/GenBank/DDBJ whole genome shotgun (WGS) entry which is preliminary data.</text>
</comment>
<reference evidence="2" key="1">
    <citation type="submission" date="2023-03" db="EMBL/GenBank/DDBJ databases">
        <title>Massive genome expansion in bonnet fungi (Mycena s.s.) driven by repeated elements and novel gene families across ecological guilds.</title>
        <authorList>
            <consortium name="Lawrence Berkeley National Laboratory"/>
            <person name="Harder C.B."/>
            <person name="Miyauchi S."/>
            <person name="Viragh M."/>
            <person name="Kuo A."/>
            <person name="Thoen E."/>
            <person name="Andreopoulos B."/>
            <person name="Lu D."/>
            <person name="Skrede I."/>
            <person name="Drula E."/>
            <person name="Henrissat B."/>
            <person name="Morin E."/>
            <person name="Kohler A."/>
            <person name="Barry K."/>
            <person name="LaButti K."/>
            <person name="Morin E."/>
            <person name="Salamov A."/>
            <person name="Lipzen A."/>
            <person name="Mereny Z."/>
            <person name="Hegedus B."/>
            <person name="Baldrian P."/>
            <person name="Stursova M."/>
            <person name="Weitz H."/>
            <person name="Taylor A."/>
            <person name="Grigoriev I.V."/>
            <person name="Nagy L.G."/>
            <person name="Martin F."/>
            <person name="Kauserud H."/>
        </authorList>
    </citation>
    <scope>NUCLEOTIDE SEQUENCE</scope>
    <source>
        <strain evidence="2">CBHHK182m</strain>
    </source>
</reference>
<evidence type="ECO:0000256" key="1">
    <source>
        <dbReference type="SAM" id="MobiDB-lite"/>
    </source>
</evidence>